<dbReference type="PANTHER" id="PTHR43065:SF42">
    <property type="entry name" value="TWO-COMPONENT SENSOR PPRA"/>
    <property type="match status" value="1"/>
</dbReference>
<feature type="domain" description="PAC" evidence="9">
    <location>
        <begin position="129"/>
        <end position="183"/>
    </location>
</feature>
<dbReference type="InterPro" id="IPR004358">
    <property type="entry name" value="Sig_transdc_His_kin-like_C"/>
</dbReference>
<feature type="domain" description="PAS" evidence="8">
    <location>
        <begin position="55"/>
        <end position="127"/>
    </location>
</feature>
<dbReference type="Gene3D" id="3.30.450.20">
    <property type="entry name" value="PAS domain"/>
    <property type="match status" value="1"/>
</dbReference>
<dbReference type="Pfam" id="PF02518">
    <property type="entry name" value="HATPase_c"/>
    <property type="match status" value="1"/>
</dbReference>
<feature type="compositionally biased region" description="Basic and acidic residues" evidence="5">
    <location>
        <begin position="571"/>
        <end position="584"/>
    </location>
</feature>
<feature type="domain" description="Histidine kinase" evidence="6">
    <location>
        <begin position="196"/>
        <end position="417"/>
    </location>
</feature>
<dbReference type="InterPro" id="IPR000700">
    <property type="entry name" value="PAS-assoc_C"/>
</dbReference>
<dbReference type="Gene3D" id="1.10.287.130">
    <property type="match status" value="1"/>
</dbReference>
<dbReference type="PANTHER" id="PTHR43065">
    <property type="entry name" value="SENSOR HISTIDINE KINASE"/>
    <property type="match status" value="1"/>
</dbReference>
<dbReference type="Pfam" id="PF00072">
    <property type="entry name" value="Response_reg"/>
    <property type="match status" value="1"/>
</dbReference>
<evidence type="ECO:0000256" key="2">
    <source>
        <dbReference type="ARBA" id="ARBA00012438"/>
    </source>
</evidence>
<evidence type="ECO:0000259" key="6">
    <source>
        <dbReference type="PROSITE" id="PS50109"/>
    </source>
</evidence>
<evidence type="ECO:0000256" key="5">
    <source>
        <dbReference type="SAM" id="MobiDB-lite"/>
    </source>
</evidence>
<dbReference type="CDD" id="cd00130">
    <property type="entry name" value="PAS"/>
    <property type="match status" value="1"/>
</dbReference>
<dbReference type="PROSITE" id="PS50109">
    <property type="entry name" value="HIS_KIN"/>
    <property type="match status" value="1"/>
</dbReference>
<dbReference type="InterPro" id="IPR001610">
    <property type="entry name" value="PAC"/>
</dbReference>
<dbReference type="PROSITE" id="PS50113">
    <property type="entry name" value="PAC"/>
    <property type="match status" value="1"/>
</dbReference>
<dbReference type="SMART" id="SM00448">
    <property type="entry name" value="REC"/>
    <property type="match status" value="1"/>
</dbReference>
<dbReference type="EMBL" id="BPQQ01000060">
    <property type="protein sequence ID" value="GJE02793.1"/>
    <property type="molecule type" value="Genomic_DNA"/>
</dbReference>
<dbReference type="InterPro" id="IPR035965">
    <property type="entry name" value="PAS-like_dom_sf"/>
</dbReference>
<evidence type="ECO:0000313" key="11">
    <source>
        <dbReference type="Proteomes" id="UP001055153"/>
    </source>
</evidence>
<gene>
    <name evidence="10" type="ORF">GMJLKIPL_4742</name>
</gene>
<feature type="domain" description="Response regulatory" evidence="7">
    <location>
        <begin position="445"/>
        <end position="564"/>
    </location>
</feature>
<proteinExistence type="predicted"/>
<dbReference type="Proteomes" id="UP001055153">
    <property type="component" value="Unassembled WGS sequence"/>
</dbReference>
<dbReference type="InterPro" id="IPR036097">
    <property type="entry name" value="HisK_dim/P_sf"/>
</dbReference>
<keyword evidence="3 4" id="KW-0597">Phosphoprotein</keyword>
<dbReference type="SUPFAM" id="SSF55874">
    <property type="entry name" value="ATPase domain of HSP90 chaperone/DNA topoisomerase II/histidine kinase"/>
    <property type="match status" value="1"/>
</dbReference>
<dbReference type="CDD" id="cd00156">
    <property type="entry name" value="REC"/>
    <property type="match status" value="1"/>
</dbReference>
<dbReference type="PROSITE" id="PS50112">
    <property type="entry name" value="PAS"/>
    <property type="match status" value="1"/>
</dbReference>
<dbReference type="Pfam" id="PF13426">
    <property type="entry name" value="PAS_9"/>
    <property type="match status" value="1"/>
</dbReference>
<dbReference type="SUPFAM" id="SSF52172">
    <property type="entry name" value="CheY-like"/>
    <property type="match status" value="1"/>
</dbReference>
<reference evidence="10" key="2">
    <citation type="submission" date="2021-08" db="EMBL/GenBank/DDBJ databases">
        <authorList>
            <person name="Tani A."/>
            <person name="Ola A."/>
            <person name="Ogura Y."/>
            <person name="Katsura K."/>
            <person name="Hayashi T."/>
        </authorList>
    </citation>
    <scope>NUCLEOTIDE SEQUENCE</scope>
    <source>
        <strain evidence="10">DSM 17168</strain>
    </source>
</reference>
<dbReference type="SMART" id="SM00086">
    <property type="entry name" value="PAC"/>
    <property type="match status" value="1"/>
</dbReference>
<dbReference type="SUPFAM" id="SSF55785">
    <property type="entry name" value="PYP-like sensor domain (PAS domain)"/>
    <property type="match status" value="1"/>
</dbReference>
<dbReference type="SMART" id="SM00387">
    <property type="entry name" value="HATPase_c"/>
    <property type="match status" value="1"/>
</dbReference>
<name>A0ABQ4SM32_9HYPH</name>
<dbReference type="CDD" id="cd00082">
    <property type="entry name" value="HisKA"/>
    <property type="match status" value="1"/>
</dbReference>
<evidence type="ECO:0000259" key="8">
    <source>
        <dbReference type="PROSITE" id="PS50112"/>
    </source>
</evidence>
<dbReference type="InterPro" id="IPR001789">
    <property type="entry name" value="Sig_transdc_resp-reg_receiver"/>
</dbReference>
<dbReference type="RefSeq" id="WP_238239979.1">
    <property type="nucleotide sequence ID" value="NZ_BPQQ01000060.1"/>
</dbReference>
<evidence type="ECO:0000313" key="10">
    <source>
        <dbReference type="EMBL" id="GJE02793.1"/>
    </source>
</evidence>
<dbReference type="InterPro" id="IPR036890">
    <property type="entry name" value="HATPase_C_sf"/>
</dbReference>
<evidence type="ECO:0000256" key="3">
    <source>
        <dbReference type="ARBA" id="ARBA00022553"/>
    </source>
</evidence>
<reference evidence="10" key="1">
    <citation type="journal article" date="2021" name="Front. Microbiol.">
        <title>Comprehensive Comparative Genomics and Phenotyping of Methylobacterium Species.</title>
        <authorList>
            <person name="Alessa O."/>
            <person name="Ogura Y."/>
            <person name="Fujitani Y."/>
            <person name="Takami H."/>
            <person name="Hayashi T."/>
            <person name="Sahin N."/>
            <person name="Tani A."/>
        </authorList>
    </citation>
    <scope>NUCLEOTIDE SEQUENCE</scope>
    <source>
        <strain evidence="10">DSM 17168</strain>
    </source>
</reference>
<feature type="region of interest" description="Disordered" evidence="5">
    <location>
        <begin position="563"/>
        <end position="584"/>
    </location>
</feature>
<dbReference type="SMART" id="SM00388">
    <property type="entry name" value="HisKA"/>
    <property type="match status" value="1"/>
</dbReference>
<comment type="catalytic activity">
    <reaction evidence="1">
        <text>ATP + protein L-histidine = ADP + protein N-phospho-L-histidine.</text>
        <dbReference type="EC" id="2.7.13.3"/>
    </reaction>
</comment>
<feature type="modified residue" description="4-aspartylphosphate" evidence="4">
    <location>
        <position position="499"/>
    </location>
</feature>
<sequence length="584" mass="63793">MIDPDHAPERTGEQQTSTGEPSGGTMDTGGLEPLGRPGLHHWRQSTITDPSLDERGNIFFAAVEMTRMPMILADPRQDDTPIVFANNAFLDLTGYEEAEVLGRNCRFLQGADTDPEHVRKLREAVRERRPVAVEILNYRRDGTPFWNAVFMGPVHDPADEVIYFFASQLDVTQRREAEQQFRQAQKMEAIGQLTAGLAHDFNNLLHVITGSLERLGTKRHDDRAFERYMAAATAAAERGSKLTHQLLAFARRGRLEPKGTDLSELVNSIAELLETSVGRKATLHLNLQRRLPPVKIDASHLEMALLNIVVNARDASPNGGAITITTREIHLNGHAAARHLKPGDYVLLCITDEGTGMAPHVVARATEPFFTTKPRGEGTGLGLAMAHGFVQQSGGRLEIESAVGRGTTIRMLFPRYEPAEEHAGPNGQATGYQARPLDASTAPPLVLVVDDSHEAAAMAGEALQEVGYRVVIAHSAEEALQRFEDAAASGDAFKLVFSDVIMPGGANGIVLAEQIRSRDPGVPILLTTGYNDEMAIDAPRPHAMDVLGKPYRRSELIDRAQAALRRGARTGPERRTSDFGHARA</sequence>
<dbReference type="PRINTS" id="PR00344">
    <property type="entry name" value="BCTRLSENSOR"/>
</dbReference>
<dbReference type="Gene3D" id="3.40.50.2300">
    <property type="match status" value="1"/>
</dbReference>
<evidence type="ECO:0000256" key="4">
    <source>
        <dbReference type="PROSITE-ProRule" id="PRU00169"/>
    </source>
</evidence>
<feature type="compositionally biased region" description="Basic and acidic residues" evidence="5">
    <location>
        <begin position="1"/>
        <end position="12"/>
    </location>
</feature>
<evidence type="ECO:0000259" key="7">
    <source>
        <dbReference type="PROSITE" id="PS50110"/>
    </source>
</evidence>
<organism evidence="10 11">
    <name type="scientific">Methylobacterium isbiliense</name>
    <dbReference type="NCBI Taxonomy" id="315478"/>
    <lineage>
        <taxon>Bacteria</taxon>
        <taxon>Pseudomonadati</taxon>
        <taxon>Pseudomonadota</taxon>
        <taxon>Alphaproteobacteria</taxon>
        <taxon>Hyphomicrobiales</taxon>
        <taxon>Methylobacteriaceae</taxon>
        <taxon>Methylobacterium</taxon>
    </lineage>
</organism>
<dbReference type="EC" id="2.7.13.3" evidence="2"/>
<dbReference type="InterPro" id="IPR000014">
    <property type="entry name" value="PAS"/>
</dbReference>
<feature type="region of interest" description="Disordered" evidence="5">
    <location>
        <begin position="1"/>
        <end position="47"/>
    </location>
</feature>
<dbReference type="InterPro" id="IPR005467">
    <property type="entry name" value="His_kinase_dom"/>
</dbReference>
<protein>
    <recommendedName>
        <fullName evidence="2">histidine kinase</fullName>
        <ecNumber evidence="2">2.7.13.3</ecNumber>
    </recommendedName>
</protein>
<dbReference type="InterPro" id="IPR003594">
    <property type="entry name" value="HATPase_dom"/>
</dbReference>
<dbReference type="NCBIfam" id="TIGR00229">
    <property type="entry name" value="sensory_box"/>
    <property type="match status" value="1"/>
</dbReference>
<dbReference type="Gene3D" id="3.30.565.10">
    <property type="entry name" value="Histidine kinase-like ATPase, C-terminal domain"/>
    <property type="match status" value="1"/>
</dbReference>
<comment type="caution">
    <text evidence="10">The sequence shown here is derived from an EMBL/GenBank/DDBJ whole genome shotgun (WGS) entry which is preliminary data.</text>
</comment>
<keyword evidence="11" id="KW-1185">Reference proteome</keyword>
<accession>A0ABQ4SM32</accession>
<dbReference type="InterPro" id="IPR003661">
    <property type="entry name" value="HisK_dim/P_dom"/>
</dbReference>
<dbReference type="InterPro" id="IPR011006">
    <property type="entry name" value="CheY-like_superfamily"/>
</dbReference>
<dbReference type="SUPFAM" id="SSF47384">
    <property type="entry name" value="Homodimeric domain of signal transducing histidine kinase"/>
    <property type="match status" value="1"/>
</dbReference>
<evidence type="ECO:0000259" key="9">
    <source>
        <dbReference type="PROSITE" id="PS50113"/>
    </source>
</evidence>
<dbReference type="PROSITE" id="PS50110">
    <property type="entry name" value="RESPONSE_REGULATORY"/>
    <property type="match status" value="1"/>
</dbReference>
<dbReference type="Pfam" id="PF00512">
    <property type="entry name" value="HisKA"/>
    <property type="match status" value="1"/>
</dbReference>
<evidence type="ECO:0000256" key="1">
    <source>
        <dbReference type="ARBA" id="ARBA00000085"/>
    </source>
</evidence>